<keyword evidence="5 8" id="KW-0963">Cytoplasm</keyword>
<accession>A0A8J2U297</accession>
<dbReference type="InterPro" id="IPR038078">
    <property type="entry name" value="PhoU-like_sf"/>
</dbReference>
<dbReference type="OrthoDB" id="9814256at2"/>
<organism evidence="10 11">
    <name type="scientific">Neiella marina</name>
    <dbReference type="NCBI Taxonomy" id="508461"/>
    <lineage>
        <taxon>Bacteria</taxon>
        <taxon>Pseudomonadati</taxon>
        <taxon>Pseudomonadota</taxon>
        <taxon>Gammaproteobacteria</taxon>
        <taxon>Alteromonadales</taxon>
        <taxon>Echinimonadaceae</taxon>
        <taxon>Neiella</taxon>
    </lineage>
</organism>
<feature type="domain" description="PhoU" evidence="9">
    <location>
        <begin position="129"/>
        <end position="213"/>
    </location>
</feature>
<evidence type="ECO:0000256" key="4">
    <source>
        <dbReference type="ARBA" id="ARBA00022448"/>
    </source>
</evidence>
<proteinExistence type="inferred from homology"/>
<dbReference type="PANTHER" id="PTHR42930">
    <property type="entry name" value="PHOSPHATE-SPECIFIC TRANSPORT SYSTEM ACCESSORY PROTEIN PHOU"/>
    <property type="match status" value="1"/>
</dbReference>
<dbReference type="Proteomes" id="UP000619743">
    <property type="component" value="Unassembled WGS sequence"/>
</dbReference>
<evidence type="ECO:0000256" key="6">
    <source>
        <dbReference type="ARBA" id="ARBA00022592"/>
    </source>
</evidence>
<dbReference type="SUPFAM" id="SSF109755">
    <property type="entry name" value="PhoU-like"/>
    <property type="match status" value="1"/>
</dbReference>
<comment type="similarity">
    <text evidence="2 8">Belongs to the PhoU family.</text>
</comment>
<dbReference type="PANTHER" id="PTHR42930:SF3">
    <property type="entry name" value="PHOSPHATE-SPECIFIC TRANSPORT SYSTEM ACCESSORY PROTEIN PHOU"/>
    <property type="match status" value="1"/>
</dbReference>
<sequence length="237" mass="26730">MDTGHLNKHISGQFNEELENVRSQILAMGGLVEQQLMDVLAAARDKDNDLAHEVINNDVKVNNFEMEIDQECTRIIAKRQPTASDLRLMMTIVKTITDLERIGDLAESIAKALLRNDSKAPDVVKFNLEAMGEQIVKMLREVLDAFARMDVKAAWKVHLHDKKIDSLHEGIVRQSLTYMMGDSRSIPEMLDLMSISRSLERVGDHCTNIAEYVVYNVTGKDIRHTSAADIEAIIDDQ</sequence>
<feature type="domain" description="PhoU" evidence="9">
    <location>
        <begin position="26"/>
        <end position="112"/>
    </location>
</feature>
<dbReference type="PIRSF" id="PIRSF003107">
    <property type="entry name" value="PhoU"/>
    <property type="match status" value="1"/>
</dbReference>
<dbReference type="GO" id="GO:0006817">
    <property type="term" value="P:phosphate ion transport"/>
    <property type="evidence" value="ECO:0007669"/>
    <property type="project" value="UniProtKB-KW"/>
</dbReference>
<dbReference type="InterPro" id="IPR028366">
    <property type="entry name" value="PhoU"/>
</dbReference>
<reference evidence="11" key="1">
    <citation type="journal article" date="2019" name="Int. J. Syst. Evol. Microbiol.">
        <title>The Global Catalogue of Microorganisms (GCM) 10K type strain sequencing project: providing services to taxonomists for standard genome sequencing and annotation.</title>
        <authorList>
            <consortium name="The Broad Institute Genomics Platform"/>
            <consortium name="The Broad Institute Genome Sequencing Center for Infectious Disease"/>
            <person name="Wu L."/>
            <person name="Ma J."/>
        </authorList>
    </citation>
    <scope>NUCLEOTIDE SEQUENCE [LARGE SCALE GENOMIC DNA]</scope>
    <source>
        <strain evidence="11">CGMCC 1.10130</strain>
    </source>
</reference>
<dbReference type="Pfam" id="PF01895">
    <property type="entry name" value="PhoU"/>
    <property type="match status" value="2"/>
</dbReference>
<comment type="subunit">
    <text evidence="3 8">Homodimer.</text>
</comment>
<dbReference type="Gene3D" id="1.20.58.220">
    <property type="entry name" value="Phosphate transport system protein phou homolog 2, domain 2"/>
    <property type="match status" value="2"/>
</dbReference>
<comment type="function">
    <text evidence="7 8">Plays a role in the regulation of phosphate uptake.</text>
</comment>
<name>A0A8J2U297_9GAMM</name>
<evidence type="ECO:0000256" key="7">
    <source>
        <dbReference type="ARBA" id="ARBA00056181"/>
    </source>
</evidence>
<keyword evidence="4 8" id="KW-0813">Transport</keyword>
<keyword evidence="6 8" id="KW-0592">Phosphate transport</keyword>
<dbReference type="AlphaFoldDB" id="A0A8J2U297"/>
<evidence type="ECO:0000256" key="5">
    <source>
        <dbReference type="ARBA" id="ARBA00022490"/>
    </source>
</evidence>
<protein>
    <recommendedName>
        <fullName evidence="8">Phosphate-specific transport system accessory protein PhoU</fullName>
    </recommendedName>
</protein>
<dbReference type="GO" id="GO:0045936">
    <property type="term" value="P:negative regulation of phosphate metabolic process"/>
    <property type="evidence" value="ECO:0007669"/>
    <property type="project" value="InterPro"/>
</dbReference>
<evidence type="ECO:0000313" key="10">
    <source>
        <dbReference type="EMBL" id="GGA65875.1"/>
    </source>
</evidence>
<evidence type="ECO:0000259" key="9">
    <source>
        <dbReference type="Pfam" id="PF01895"/>
    </source>
</evidence>
<dbReference type="EMBL" id="BMDX01000002">
    <property type="protein sequence ID" value="GGA65875.1"/>
    <property type="molecule type" value="Genomic_DNA"/>
</dbReference>
<comment type="caution">
    <text evidence="10">The sequence shown here is derived from an EMBL/GenBank/DDBJ whole genome shotgun (WGS) entry which is preliminary data.</text>
</comment>
<evidence type="ECO:0000256" key="3">
    <source>
        <dbReference type="ARBA" id="ARBA00011738"/>
    </source>
</evidence>
<dbReference type="RefSeq" id="WP_087504583.1">
    <property type="nucleotide sequence ID" value="NZ_BMDX01000002.1"/>
</dbReference>
<evidence type="ECO:0000256" key="8">
    <source>
        <dbReference type="PIRNR" id="PIRNR003107"/>
    </source>
</evidence>
<dbReference type="InterPro" id="IPR026022">
    <property type="entry name" value="PhoU_dom"/>
</dbReference>
<evidence type="ECO:0000313" key="11">
    <source>
        <dbReference type="Proteomes" id="UP000619743"/>
    </source>
</evidence>
<dbReference type="NCBIfam" id="TIGR02135">
    <property type="entry name" value="phoU_full"/>
    <property type="match status" value="1"/>
</dbReference>
<keyword evidence="11" id="KW-1185">Reference proteome</keyword>
<dbReference type="GO" id="GO:0005737">
    <property type="term" value="C:cytoplasm"/>
    <property type="evidence" value="ECO:0007669"/>
    <property type="project" value="UniProtKB-SubCell"/>
</dbReference>
<dbReference type="FunFam" id="1.20.58.220:FF:000004">
    <property type="entry name" value="Phosphate-specific transport system accessory protein PhoU"/>
    <property type="match status" value="1"/>
</dbReference>
<comment type="subcellular location">
    <subcellularLocation>
        <location evidence="1 8">Cytoplasm</location>
    </subcellularLocation>
</comment>
<evidence type="ECO:0000256" key="2">
    <source>
        <dbReference type="ARBA" id="ARBA00008107"/>
    </source>
</evidence>
<gene>
    <name evidence="10" type="primary">phoU</name>
    <name evidence="10" type="ORF">GCM10011369_04260</name>
</gene>
<evidence type="ECO:0000256" key="1">
    <source>
        <dbReference type="ARBA" id="ARBA00004496"/>
    </source>
</evidence>
<dbReference type="GO" id="GO:0030643">
    <property type="term" value="P:intracellular phosphate ion homeostasis"/>
    <property type="evidence" value="ECO:0007669"/>
    <property type="project" value="InterPro"/>
</dbReference>